<dbReference type="EMBL" id="CP062006">
    <property type="protein sequence ID" value="QTC88009.1"/>
    <property type="molecule type" value="Genomic_DNA"/>
</dbReference>
<evidence type="ECO:0008006" key="3">
    <source>
        <dbReference type="Google" id="ProtNLM"/>
    </source>
</evidence>
<keyword evidence="2" id="KW-1185">Reference proteome</keyword>
<gene>
    <name evidence="1" type="ORF">IFE19_00955</name>
</gene>
<sequence>MTTSPDERFGRLVAVAQVVGEKWRYRCDCGSDFVAFRRNVERGLTKSCGCLRREVSKAKNLTHGHTSGGRTSPTLKAWSHAKARCYSTADKSYPDYGGRGIGMCERWRDDFSAFLADMGECPKGMTIDRIDTNGDYEPENCRWADRKAQNRNKRNVHMVEVDGGLISLPEAAENAGLDYQATYHLIVRRQHTFAQAAAVIRSRG</sequence>
<name>A0ABX7SJZ8_9CAUL</name>
<protein>
    <recommendedName>
        <fullName evidence="3">HNH endonuclease</fullName>
    </recommendedName>
</protein>
<evidence type="ECO:0000313" key="2">
    <source>
        <dbReference type="Proteomes" id="UP000663942"/>
    </source>
</evidence>
<evidence type="ECO:0000313" key="1">
    <source>
        <dbReference type="EMBL" id="QTC88009.1"/>
    </source>
</evidence>
<organism evidence="1 2">
    <name type="scientific">Brevundimonas pondensis</name>
    <dbReference type="NCBI Taxonomy" id="2774189"/>
    <lineage>
        <taxon>Bacteria</taxon>
        <taxon>Pseudomonadati</taxon>
        <taxon>Pseudomonadota</taxon>
        <taxon>Alphaproteobacteria</taxon>
        <taxon>Caulobacterales</taxon>
        <taxon>Caulobacteraceae</taxon>
        <taxon>Brevundimonas</taxon>
    </lineage>
</organism>
<dbReference type="RefSeq" id="WP_207824906.1">
    <property type="nucleotide sequence ID" value="NZ_CP062006.1"/>
</dbReference>
<proteinExistence type="predicted"/>
<dbReference type="Proteomes" id="UP000663942">
    <property type="component" value="Chromosome"/>
</dbReference>
<reference evidence="1 2" key="1">
    <citation type="submission" date="2020-09" db="EMBL/GenBank/DDBJ databases">
        <title>Brevundimonas sp. LVF1 isolated from an oligotrophic pond in Goettingen, Germany.</title>
        <authorList>
            <person name="Friedrich I."/>
            <person name="Klassen A."/>
            <person name="Neubauer H."/>
            <person name="Schneider D."/>
            <person name="Hertel R."/>
            <person name="Daniel R."/>
        </authorList>
    </citation>
    <scope>NUCLEOTIDE SEQUENCE [LARGE SCALE GENOMIC DNA]</scope>
    <source>
        <strain evidence="1 2">LVF1</strain>
    </source>
</reference>
<accession>A0ABX7SJZ8</accession>